<evidence type="ECO:0000313" key="2">
    <source>
        <dbReference type="Proteomes" id="UP000284702"/>
    </source>
</evidence>
<sequence>AKLWLGETIADNGGLKTGFRVYLEHLKKFPSQYTEEADAISHYVKESFCLDIIKQLHLLPATSTGGLLSSFGDLSEFPHFQVAPHSATPLVDAIFTASEDDADEVFAYYNRKQWSDVVTTRHIAVQFKFTNKASVNKANFGSSWGKVMKLLVANDAIVKYVVLTNASIQFSQERQVRALVEAQRLTAFCGHHYIKALVTRDCELAKAIVRPMQANLHRVMNYYDAIAPEDAPSAPAMIQDS</sequence>
<comment type="caution">
    <text evidence="1">The sequence shown here is derived from an EMBL/GenBank/DDBJ whole genome shotgun (WGS) entry which is preliminary data.</text>
</comment>
<dbReference type="EMBL" id="MZMZ02000036">
    <property type="protein sequence ID" value="RQM31401.1"/>
    <property type="molecule type" value="Genomic_DNA"/>
</dbReference>
<evidence type="ECO:0000313" key="1">
    <source>
        <dbReference type="EMBL" id="RQM31401.1"/>
    </source>
</evidence>
<protein>
    <submittedName>
        <fullName evidence="1">Uncharacterized protein</fullName>
    </submittedName>
</protein>
<feature type="non-terminal residue" evidence="1">
    <location>
        <position position="1"/>
    </location>
</feature>
<organism evidence="1 2">
    <name type="scientific">Aphanomyces astaci</name>
    <name type="common">Crayfish plague agent</name>
    <dbReference type="NCBI Taxonomy" id="112090"/>
    <lineage>
        <taxon>Eukaryota</taxon>
        <taxon>Sar</taxon>
        <taxon>Stramenopiles</taxon>
        <taxon>Oomycota</taxon>
        <taxon>Saprolegniomycetes</taxon>
        <taxon>Saprolegniales</taxon>
        <taxon>Verrucalvaceae</taxon>
        <taxon>Aphanomyces</taxon>
    </lineage>
</organism>
<dbReference type="Proteomes" id="UP000284702">
    <property type="component" value="Unassembled WGS sequence"/>
</dbReference>
<gene>
    <name evidence="1" type="ORF">B5M09_012730</name>
</gene>
<keyword evidence="2" id="KW-1185">Reference proteome</keyword>
<name>A0A425DQ60_APHAT</name>
<accession>A0A425DQ60</accession>
<reference evidence="1" key="1">
    <citation type="submission" date="2018-07" db="EMBL/GenBank/DDBJ databases">
        <title>Annotation of Aphanomyces astaci genome assembly.</title>
        <authorList>
            <person name="Studholme D.J."/>
        </authorList>
    </citation>
    <scope>NUCLEOTIDE SEQUENCE [LARGE SCALE GENOMIC DNA]</scope>
    <source>
        <strain evidence="1">Pc</strain>
    </source>
</reference>
<proteinExistence type="predicted"/>
<dbReference type="AlphaFoldDB" id="A0A425DQ60"/>